<dbReference type="InterPro" id="IPR010730">
    <property type="entry name" value="HET"/>
</dbReference>
<protein>
    <submittedName>
        <fullName evidence="2">Heterokaryon incompatibility protein-domain-containing protein</fullName>
    </submittedName>
</protein>
<comment type="caution">
    <text evidence="2">The sequence shown here is derived from an EMBL/GenBank/DDBJ whole genome shotgun (WGS) entry which is preliminary data.</text>
</comment>
<evidence type="ECO:0000313" key="3">
    <source>
        <dbReference type="Proteomes" id="UP000758603"/>
    </source>
</evidence>
<accession>A0A9P8UED8</accession>
<dbReference type="PANTHER" id="PTHR24148">
    <property type="entry name" value="ANKYRIN REPEAT DOMAIN-CONTAINING PROTEIN 39 HOMOLOG-RELATED"/>
    <property type="match status" value="1"/>
</dbReference>
<proteinExistence type="predicted"/>
<evidence type="ECO:0000313" key="2">
    <source>
        <dbReference type="EMBL" id="KAH6648387.1"/>
    </source>
</evidence>
<dbReference type="Proteomes" id="UP000758603">
    <property type="component" value="Unassembled WGS sequence"/>
</dbReference>
<feature type="domain" description="Heterokaryon incompatibility" evidence="1">
    <location>
        <begin position="45"/>
        <end position="214"/>
    </location>
</feature>
<reference evidence="2" key="1">
    <citation type="journal article" date="2021" name="Nat. Commun.">
        <title>Genetic determinants of endophytism in the Arabidopsis root mycobiome.</title>
        <authorList>
            <person name="Mesny F."/>
            <person name="Miyauchi S."/>
            <person name="Thiergart T."/>
            <person name="Pickel B."/>
            <person name="Atanasova L."/>
            <person name="Karlsson M."/>
            <person name="Huettel B."/>
            <person name="Barry K.W."/>
            <person name="Haridas S."/>
            <person name="Chen C."/>
            <person name="Bauer D."/>
            <person name="Andreopoulos W."/>
            <person name="Pangilinan J."/>
            <person name="LaButti K."/>
            <person name="Riley R."/>
            <person name="Lipzen A."/>
            <person name="Clum A."/>
            <person name="Drula E."/>
            <person name="Henrissat B."/>
            <person name="Kohler A."/>
            <person name="Grigoriev I.V."/>
            <person name="Martin F.M."/>
            <person name="Hacquard S."/>
        </authorList>
    </citation>
    <scope>NUCLEOTIDE SEQUENCE</scope>
    <source>
        <strain evidence="2">MPI-SDFR-AT-0073</strain>
    </source>
</reference>
<dbReference type="EMBL" id="JAGPXC010000007">
    <property type="protein sequence ID" value="KAH6648387.1"/>
    <property type="molecule type" value="Genomic_DNA"/>
</dbReference>
<dbReference type="PANTHER" id="PTHR24148:SF64">
    <property type="entry name" value="HETEROKARYON INCOMPATIBILITY DOMAIN-CONTAINING PROTEIN"/>
    <property type="match status" value="1"/>
</dbReference>
<dbReference type="GeneID" id="70132333"/>
<dbReference type="OrthoDB" id="5416609at2759"/>
<gene>
    <name evidence="2" type="ORF">BKA67DRAFT_574657</name>
</gene>
<keyword evidence="3" id="KW-1185">Reference proteome</keyword>
<dbReference type="AlphaFoldDB" id="A0A9P8UED8"/>
<dbReference type="Pfam" id="PF06985">
    <property type="entry name" value="HET"/>
    <property type="match status" value="1"/>
</dbReference>
<organism evidence="2 3">
    <name type="scientific">Truncatella angustata</name>
    <dbReference type="NCBI Taxonomy" id="152316"/>
    <lineage>
        <taxon>Eukaryota</taxon>
        <taxon>Fungi</taxon>
        <taxon>Dikarya</taxon>
        <taxon>Ascomycota</taxon>
        <taxon>Pezizomycotina</taxon>
        <taxon>Sordariomycetes</taxon>
        <taxon>Xylariomycetidae</taxon>
        <taxon>Amphisphaeriales</taxon>
        <taxon>Sporocadaceae</taxon>
        <taxon>Truncatella</taxon>
    </lineage>
</organism>
<evidence type="ECO:0000259" key="1">
    <source>
        <dbReference type="Pfam" id="PF06985"/>
    </source>
</evidence>
<dbReference type="Pfam" id="PF26639">
    <property type="entry name" value="Het-6_barrel"/>
    <property type="match status" value="1"/>
</dbReference>
<sequence>MQLYHKLRAGDSKEIRLVHLEDIDKETNEVICRLETVEFNKDLQYRALSYYWGDPTNSPSIICDGSRLKATPNLDSALRCLLRKGKSSNLPLSFWVDAICINQEDNDEKEVQVRLMGDIYRQASEVIVWLGAAADNSDLAFQVCERLCSRELELEKTQKKEGWGRKFVLYDHVFFAEGSRMFNPNGVHKFARELDSIQAILARPWWSRIWIIQEVALAKQVVVFCGDSVINWITLDIGITACMKIKWSDQFVQLATLYHAHVLFEARRMAMHDPELKGKGKTQYHLCHLLGQFRWSMATNPRDKVYGLLGMTTEHLSHVSYNDNTEDCYRAAIIDVIKSTGSLDILQLCRKPPGLETAYNADTPKLPSWLPDLRLDVRNVDPAIELSGIRPIGLQSFPAIEQVMLEIPRLRNIVFRASNGSVENDPCLQGADILVLKGQIFDKIMTLGEMQTGAEAQRNERTNETWNYVREVRARTHTPAKFFKAVTTSLSGWSQDVHQIGAEKLLLTRWRQLASSRGTEYPTGESLNQAFFSTLLQGNLGNDPEQRIAQYEAEWNRVLGSVDAINQSFLLKNAAKESKVRQSIATMVHFTSTFLKDEQIQLEGDAIYTHFTLTELGYFALMPPGAREGDSIVLFRGGPVPFLIRQRVHDKDDPLWELIGPCYVHGIMQGEQWKEEACESIKLV</sequence>
<dbReference type="RefSeq" id="XP_045954894.1">
    <property type="nucleotide sequence ID" value="XM_046103441.1"/>
</dbReference>
<name>A0A9P8UED8_9PEZI</name>
<dbReference type="InterPro" id="IPR052895">
    <property type="entry name" value="HetReg/Transcr_Mod"/>
</dbReference>